<feature type="non-terminal residue" evidence="3">
    <location>
        <position position="827"/>
    </location>
</feature>
<feature type="compositionally biased region" description="Basic and acidic residues" evidence="2">
    <location>
        <begin position="687"/>
        <end position="704"/>
    </location>
</feature>
<gene>
    <name evidence="3" type="ORF">TCIL3000_8_2740</name>
</gene>
<evidence type="ECO:0000256" key="2">
    <source>
        <dbReference type="SAM" id="MobiDB-lite"/>
    </source>
</evidence>
<keyword evidence="1" id="KW-0175">Coiled coil</keyword>
<feature type="compositionally biased region" description="Basic and acidic residues" evidence="2">
    <location>
        <begin position="710"/>
        <end position="722"/>
    </location>
</feature>
<accession>G0URP3</accession>
<proteinExistence type="predicted"/>
<feature type="compositionally biased region" description="Basic and acidic residues" evidence="2">
    <location>
        <begin position="728"/>
        <end position="752"/>
    </location>
</feature>
<organism evidence="3">
    <name type="scientific">Trypanosoma congolense (strain IL3000)</name>
    <dbReference type="NCBI Taxonomy" id="1068625"/>
    <lineage>
        <taxon>Eukaryota</taxon>
        <taxon>Discoba</taxon>
        <taxon>Euglenozoa</taxon>
        <taxon>Kinetoplastea</taxon>
        <taxon>Metakinetoplastina</taxon>
        <taxon>Trypanosomatida</taxon>
        <taxon>Trypanosomatidae</taxon>
        <taxon>Trypanosoma</taxon>
        <taxon>Nannomonas</taxon>
    </lineage>
</organism>
<feature type="compositionally biased region" description="Low complexity" evidence="2">
    <location>
        <begin position="779"/>
        <end position="821"/>
    </location>
</feature>
<reference evidence="3" key="1">
    <citation type="journal article" date="2012" name="Proc. Natl. Acad. Sci. U.S.A.">
        <title>Antigenic diversity is generated by distinct evolutionary mechanisms in African trypanosome species.</title>
        <authorList>
            <person name="Jackson A.P."/>
            <person name="Berry A."/>
            <person name="Aslett M."/>
            <person name="Allison H.C."/>
            <person name="Burton P."/>
            <person name="Vavrova-Anderson J."/>
            <person name="Brown R."/>
            <person name="Browne H."/>
            <person name="Corton N."/>
            <person name="Hauser H."/>
            <person name="Gamble J."/>
            <person name="Gilderthorp R."/>
            <person name="Marcello L."/>
            <person name="McQuillan J."/>
            <person name="Otto T.D."/>
            <person name="Quail M.A."/>
            <person name="Sanders M.J."/>
            <person name="van Tonder A."/>
            <person name="Ginger M.L."/>
            <person name="Field M.C."/>
            <person name="Barry J.D."/>
            <person name="Hertz-Fowler C."/>
            <person name="Berriman M."/>
        </authorList>
    </citation>
    <scope>NUCLEOTIDE SEQUENCE</scope>
    <source>
        <strain evidence="3">IL3000</strain>
    </source>
</reference>
<dbReference type="EMBL" id="HE575321">
    <property type="protein sequence ID" value="CCC92055.1"/>
    <property type="molecule type" value="Genomic_DNA"/>
</dbReference>
<evidence type="ECO:0000256" key="1">
    <source>
        <dbReference type="SAM" id="Coils"/>
    </source>
</evidence>
<feature type="compositionally biased region" description="Basic and acidic residues" evidence="2">
    <location>
        <begin position="672"/>
        <end position="681"/>
    </location>
</feature>
<feature type="region of interest" description="Disordered" evidence="2">
    <location>
        <begin position="477"/>
        <end position="522"/>
    </location>
</feature>
<feature type="coiled-coil region" evidence="1">
    <location>
        <begin position="286"/>
        <end position="336"/>
    </location>
</feature>
<sequence>MTVYNVTIHPLRLAAPFCKPGLLYVVVVGRKGMEVVTRPSMCTTTEEVVFSTPAELNQTQTFQLSFDSPKDRRMVQFVMYDVTNPKHSIKRTGFEIPLAGMCSVLAGESMCEKKAVSFRVSGRPGRLEVIFRMHPVTSPVPPLRLQVAAGGGGQVEVTRLPARTVETLKKIGILPDDVEAVEVDSKIAAEVSVRTSLLFPSEEDLRDRVKSLEREVAQQEYNVRYAAKDSVSSGSPACAALQSELIYWRDMVEKVNMQSAHETGIALLLTSDNAGAEPHNGNQALIADVTAQLDEARRELKSIESSQNEVDVSTKIIPLLGQVERLEELLKELKAEPMVAGRKGEGPTTANCVDQWERLAGELFDKELSVEQLMQTVLALNRLQFEPYPPATEGVAVEDAPVQLQFLHENKRHLNNLPSAPAPLPMRTAGDGGTSENFLDDLFGKTHAQTASRPAVCPEGASLQKELAVEREGLPNPTSIFSNQAPPIWGQTQQTAGPKPETQEPMRSIGANEGSAVGGSISEQGVSSTVHAVKDVSFPLNSVANIQQSSEDGMPMNTGDVKQLQQQGPEQPPAGGQPPQSLFPGPTTPQQQGGQPPQSLFPGPTTPQQQGGQPPQSLFPGPTTPQQQGGQPPQSLFPGPTTPQQQGGQPPQSLFPGPTTPQQQGGQPPAGDSRHSPCSRDQRHHSNRGDSHQEDSRHSPCSRDQRHHSNRGDSHQQEDSRHSPCSRDQQRHSNRGDSHHQEDSRHSPCSRDQRRHSNRGDSRHQEDSRHSPCSRDNNATATGGTAATVPVPGTNGTTATGGTAATITVTATNGTTATRRTAATRRT</sequence>
<feature type="region of interest" description="Disordered" evidence="2">
    <location>
        <begin position="549"/>
        <end position="827"/>
    </location>
</feature>
<name>G0URP3_TRYCI</name>
<feature type="compositionally biased region" description="Polar residues" evidence="2">
    <location>
        <begin position="477"/>
        <end position="496"/>
    </location>
</feature>
<protein>
    <submittedName>
        <fullName evidence="3">Uncharacterized protein TCIL3000_8_2740</fullName>
    </submittedName>
</protein>
<evidence type="ECO:0000313" key="3">
    <source>
        <dbReference type="EMBL" id="CCC92055.1"/>
    </source>
</evidence>
<feature type="compositionally biased region" description="Basic and acidic residues" evidence="2">
    <location>
        <begin position="758"/>
        <end position="770"/>
    </location>
</feature>
<dbReference type="VEuPathDB" id="TriTrypDB:TcIL3000_8_2740"/>
<dbReference type="AlphaFoldDB" id="G0URP3"/>
<feature type="compositionally biased region" description="Low complexity" evidence="2">
    <location>
        <begin position="577"/>
        <end position="669"/>
    </location>
</feature>